<protein>
    <submittedName>
        <fullName evidence="1">Uncharacterized protein</fullName>
    </submittedName>
</protein>
<organism evidence="1 2">
    <name type="scientific">Halogranum tailed virus 1</name>
    <dbReference type="NCBI Taxonomy" id="1273749"/>
    <lineage>
        <taxon>Viruses</taxon>
        <taxon>Duplodnaviria</taxon>
        <taxon>Heunggongvirae</taxon>
        <taxon>Uroviricota</taxon>
        <taxon>Caudoviricetes</taxon>
        <taxon>Thumleimavirales</taxon>
        <taxon>Halomagnusviridae</taxon>
        <taxon>Hagravirus</taxon>
        <taxon>Hagravirus capitaneum</taxon>
        <taxon>Hagravirus HGTV1</taxon>
    </lineage>
</organism>
<proteinExistence type="predicted"/>
<sequence>MQLPLDLDEYGFAWQESDNVQFDLQKLDHIWRVLKYGERNRKFEDYYHVQYGDSHLIISMRVNPYIVGAFTAEELPAVHEGYENSKHALSKMMERRIHSKDRTIALRNHLVYDRLGHYKWKLLSVISGERVFLVVDSRNERVITMWRD</sequence>
<evidence type="ECO:0000313" key="2">
    <source>
        <dbReference type="Proteomes" id="UP000202786"/>
    </source>
</evidence>
<evidence type="ECO:0000313" key="1">
    <source>
        <dbReference type="EMBL" id="AGM11517.1"/>
    </source>
</evidence>
<dbReference type="EMBL" id="KC292026">
    <property type="protein sequence ID" value="AGM11517.1"/>
    <property type="molecule type" value="Genomic_DNA"/>
</dbReference>
<name>R4TLF3_9CAUD</name>
<keyword evidence="2" id="KW-1185">Reference proteome</keyword>
<dbReference type="Proteomes" id="UP000202786">
    <property type="component" value="Segment"/>
</dbReference>
<reference evidence="1 2" key="1">
    <citation type="submission" date="2012-12" db="EMBL/GenBank/DDBJ databases">
        <authorList>
            <person name="Sencilo A."/>
            <person name="Jacobs-Sera D."/>
            <person name="Russell D.A."/>
            <person name="Ko C."/>
            <person name="Atanasova N."/>
            <person name="Osterlund E."/>
            <person name="Oksanen H.M."/>
            <person name="Bamford D.H."/>
            <person name="Hatfull G.F."/>
            <person name="Roine E."/>
            <person name="Hendrix R.W."/>
        </authorList>
    </citation>
    <scope>NUCLEOTIDE SEQUENCE [LARGE SCALE GENOMIC DNA]</scope>
</reference>
<dbReference type="GeneID" id="16194145"/>
<accession>R4TLF3</accession>
<dbReference type="KEGG" id="vg:16194145"/>
<dbReference type="RefSeq" id="YP_008059395.1">
    <property type="nucleotide sequence ID" value="NC_021328.1"/>
</dbReference>
<gene>
    <name evidence="1" type="primary">220</name>
    <name evidence="1" type="ORF">HGTV1_220</name>
</gene>